<feature type="transmembrane region" description="Helical" evidence="6">
    <location>
        <begin position="21"/>
        <end position="43"/>
    </location>
</feature>
<feature type="transmembrane region" description="Helical" evidence="6">
    <location>
        <begin position="96"/>
        <end position="113"/>
    </location>
</feature>
<dbReference type="PANTHER" id="PTHR19432:SF35">
    <property type="entry name" value="SOLUTE CARRIER FAMILY 45 MEMBER 3 ISOFORM X1"/>
    <property type="match status" value="1"/>
</dbReference>
<keyword evidence="3 6" id="KW-0812">Transmembrane</keyword>
<protein>
    <submittedName>
        <fullName evidence="8">Transporter, major facilitator family protein</fullName>
    </submittedName>
</protein>
<feature type="transmembrane region" description="Helical" evidence="6">
    <location>
        <begin position="398"/>
        <end position="420"/>
    </location>
</feature>
<dbReference type="STRING" id="585506.HMPREF0877_0692"/>
<dbReference type="PROSITE" id="PS50850">
    <property type="entry name" value="MFS"/>
    <property type="match status" value="1"/>
</dbReference>
<accession>C5R9P7</accession>
<feature type="transmembrane region" description="Helical" evidence="6">
    <location>
        <begin position="206"/>
        <end position="224"/>
    </location>
</feature>
<evidence type="ECO:0000256" key="6">
    <source>
        <dbReference type="SAM" id="Phobius"/>
    </source>
</evidence>
<feature type="transmembrane region" description="Helical" evidence="6">
    <location>
        <begin position="170"/>
        <end position="194"/>
    </location>
</feature>
<evidence type="ECO:0000313" key="8">
    <source>
        <dbReference type="EMBL" id="EER75147.1"/>
    </source>
</evidence>
<dbReference type="Proteomes" id="UP000004528">
    <property type="component" value="Unassembled WGS sequence"/>
</dbReference>
<dbReference type="PANTHER" id="PTHR19432">
    <property type="entry name" value="SUGAR TRANSPORTER"/>
    <property type="match status" value="1"/>
</dbReference>
<keyword evidence="5 6" id="KW-0472">Membrane</keyword>
<evidence type="ECO:0000256" key="2">
    <source>
        <dbReference type="ARBA" id="ARBA00022448"/>
    </source>
</evidence>
<keyword evidence="9" id="KW-1185">Reference proteome</keyword>
<dbReference type="EMBL" id="ACKU01000008">
    <property type="protein sequence ID" value="EER75147.1"/>
    <property type="molecule type" value="Genomic_DNA"/>
</dbReference>
<feature type="transmembrane region" description="Helical" evidence="6">
    <location>
        <begin position="63"/>
        <end position="84"/>
    </location>
</feature>
<dbReference type="eggNOG" id="COG2211">
    <property type="taxonomic scope" value="Bacteria"/>
</dbReference>
<dbReference type="InterPro" id="IPR036259">
    <property type="entry name" value="MFS_trans_sf"/>
</dbReference>
<evidence type="ECO:0000256" key="5">
    <source>
        <dbReference type="ARBA" id="ARBA00023136"/>
    </source>
</evidence>
<dbReference type="Gene3D" id="1.20.1250.20">
    <property type="entry name" value="MFS general substrate transporter like domains"/>
    <property type="match status" value="1"/>
</dbReference>
<name>C5R9P7_WEIPA</name>
<gene>
    <name evidence="8" type="ORF">HMPREF0877_0692</name>
</gene>
<feature type="transmembrane region" description="Helical" evidence="6">
    <location>
        <begin position="426"/>
        <end position="445"/>
    </location>
</feature>
<dbReference type="GO" id="GO:0005886">
    <property type="term" value="C:plasma membrane"/>
    <property type="evidence" value="ECO:0007669"/>
    <property type="project" value="UniProtKB-SubCell"/>
</dbReference>
<dbReference type="CDD" id="cd17313">
    <property type="entry name" value="MFS_SLC45_SUC"/>
    <property type="match status" value="1"/>
</dbReference>
<dbReference type="HOGENOM" id="CLU_030246_0_0_9"/>
<dbReference type="Pfam" id="PF07690">
    <property type="entry name" value="MFS_1"/>
    <property type="match status" value="1"/>
</dbReference>
<organism evidence="8 9">
    <name type="scientific">Weissella paramesenteroides ATCC 33313</name>
    <dbReference type="NCBI Taxonomy" id="585506"/>
    <lineage>
        <taxon>Bacteria</taxon>
        <taxon>Bacillati</taxon>
        <taxon>Bacillota</taxon>
        <taxon>Bacilli</taxon>
        <taxon>Lactobacillales</taxon>
        <taxon>Lactobacillaceae</taxon>
        <taxon>Weissella</taxon>
    </lineage>
</organism>
<feature type="transmembrane region" description="Helical" evidence="6">
    <location>
        <begin position="361"/>
        <end position="386"/>
    </location>
</feature>
<dbReference type="RefSeq" id="WP_002828237.1">
    <property type="nucleotide sequence ID" value="NZ_GG697129.1"/>
</dbReference>
<keyword evidence="2" id="KW-0813">Transport</keyword>
<comment type="subcellular location">
    <subcellularLocation>
        <location evidence="1">Cell membrane</location>
        <topology evidence="1">Multi-pass membrane protein</topology>
    </subcellularLocation>
</comment>
<dbReference type="InterPro" id="IPR020846">
    <property type="entry name" value="MFS_dom"/>
</dbReference>
<dbReference type="GO" id="GO:0022857">
    <property type="term" value="F:transmembrane transporter activity"/>
    <property type="evidence" value="ECO:0007669"/>
    <property type="project" value="InterPro"/>
</dbReference>
<sequence>MIMELKHVRVKNTFGKKHLPTLSIATLMLMTFGNLGTSMAFSLQSANMGRIFQTLGADPTKLGFFFILPPLAGMVVQPLVGYFSDRTWIPKIGRRLPYLILGSIVAIIVMTLLPNAGSFGFKASTALWFGAVAILFMDLSSNMSMQPFKMMISDMVNDSQKDMAWSWQTIWGNIGGVIANLFPFFFTAIGVANVAAQGQLPSSVKWSFYLGAIILAISAAFTIWKVDEYEPSKYAEYHGLTETTEKTNVVEIIKNAPKVFWTLGIVQFFCWAGFQYLWTYGTGTVADNIWHTTNASSGAFQAAGNWFGVLSSIETIAAIIWGLVISRLSNKTRKPAYTLGLFLGAVGFFMLSTTGSKTVSALSFVLLGIAWVTMNAIPFTILTNALDGMHDGTYMGLFNTWICLPQIVASIMSFALYPLLGNQMPHMIMISAVLFIIGGLSVWFIKETSVEHGDSVR</sequence>
<evidence type="ECO:0000256" key="1">
    <source>
        <dbReference type="ARBA" id="ARBA00004651"/>
    </source>
</evidence>
<dbReference type="SUPFAM" id="SSF103473">
    <property type="entry name" value="MFS general substrate transporter"/>
    <property type="match status" value="1"/>
</dbReference>
<evidence type="ECO:0000256" key="4">
    <source>
        <dbReference type="ARBA" id="ARBA00022989"/>
    </source>
</evidence>
<evidence type="ECO:0000259" key="7">
    <source>
        <dbReference type="PROSITE" id="PS50850"/>
    </source>
</evidence>
<feature type="transmembrane region" description="Helical" evidence="6">
    <location>
        <begin position="298"/>
        <end position="324"/>
    </location>
</feature>
<evidence type="ECO:0000313" key="9">
    <source>
        <dbReference type="Proteomes" id="UP000004528"/>
    </source>
</evidence>
<keyword evidence="4 6" id="KW-1133">Transmembrane helix</keyword>
<evidence type="ECO:0000256" key="3">
    <source>
        <dbReference type="ARBA" id="ARBA00022692"/>
    </source>
</evidence>
<feature type="transmembrane region" description="Helical" evidence="6">
    <location>
        <begin position="259"/>
        <end position="278"/>
    </location>
</feature>
<feature type="domain" description="Major facilitator superfamily (MFS) profile" evidence="7">
    <location>
        <begin position="26"/>
        <end position="450"/>
    </location>
</feature>
<reference evidence="8 9" key="1">
    <citation type="submission" date="2009-04" db="EMBL/GenBank/DDBJ databases">
        <authorList>
            <person name="Qin X."/>
            <person name="Bachman B."/>
            <person name="Battles P."/>
            <person name="Bell A."/>
            <person name="Bess C."/>
            <person name="Bickham C."/>
            <person name="Chaboub L."/>
            <person name="Chen D."/>
            <person name="Coyle M."/>
            <person name="Deiros D.R."/>
            <person name="Dinh H."/>
            <person name="Forbes L."/>
            <person name="Fowler G."/>
            <person name="Francisco L."/>
            <person name="Fu Q."/>
            <person name="Gubbala S."/>
            <person name="Hale W."/>
            <person name="Han Y."/>
            <person name="Hemphill L."/>
            <person name="Highlander S.K."/>
            <person name="Hirani K."/>
            <person name="Hogues M."/>
            <person name="Jackson L."/>
            <person name="Jakkamsetti A."/>
            <person name="Javaid M."/>
            <person name="Jiang H."/>
            <person name="Korchina V."/>
            <person name="Kovar C."/>
            <person name="Lara F."/>
            <person name="Lee S."/>
            <person name="Mata R."/>
            <person name="Mathew T."/>
            <person name="Moen C."/>
            <person name="Morales K."/>
            <person name="Munidasa M."/>
            <person name="Nazareth L."/>
            <person name="Ngo R."/>
            <person name="Nguyen L."/>
            <person name="Okwuonu G."/>
            <person name="Ongeri F."/>
            <person name="Patil S."/>
            <person name="Petrosino J."/>
            <person name="Pham C."/>
            <person name="Pham P."/>
            <person name="Pu L.-L."/>
            <person name="Puazo M."/>
            <person name="Raj R."/>
            <person name="Reid J."/>
            <person name="Rouhana J."/>
            <person name="Saada N."/>
            <person name="Shang Y."/>
            <person name="Simmons D."/>
            <person name="Thornton R."/>
            <person name="Warren J."/>
            <person name="Weissenberger G."/>
            <person name="Zhang J."/>
            <person name="Zhang L."/>
            <person name="Zhou C."/>
            <person name="Zhu D."/>
            <person name="Muzny D."/>
            <person name="Worley K."/>
            <person name="Gibbs R."/>
        </authorList>
    </citation>
    <scope>NUCLEOTIDE SEQUENCE [LARGE SCALE GENOMIC DNA]</scope>
    <source>
        <strain evidence="8 9">ATCC 33313</strain>
    </source>
</reference>
<feature type="transmembrane region" description="Helical" evidence="6">
    <location>
        <begin position="119"/>
        <end position="139"/>
    </location>
</feature>
<dbReference type="InterPro" id="IPR011701">
    <property type="entry name" value="MFS"/>
</dbReference>
<comment type="caution">
    <text evidence="8">The sequence shown here is derived from an EMBL/GenBank/DDBJ whole genome shotgun (WGS) entry which is preliminary data.</text>
</comment>
<feature type="transmembrane region" description="Helical" evidence="6">
    <location>
        <begin position="336"/>
        <end position="355"/>
    </location>
</feature>
<proteinExistence type="predicted"/>
<dbReference type="AlphaFoldDB" id="C5R9P7"/>